<sequence>MQRVMAEFRYRQWESGTIDQSLWNRTLALSEPLVEKVMNSREAFVRNAITSGAWYTLCFVFFTPSATWLLCILDRTIKRKLWVPDVHLEDLGLRPPSPRPSTSGQTTPTSAAFLDPEHQEPVLDVRVRERDVTDETGRKLQTAYYSAMLQFIVTGFCLGAAAACWLWAALDVHVMFNPTLHALTVILSVWVYSIVGTMVNMFICLPKLVGYLAGVWGLSSREKRGS</sequence>
<keyword evidence="2" id="KW-1133">Transmembrane helix</keyword>
<name>A0A8H3HQL9_9AGAM</name>
<feature type="compositionally biased region" description="Polar residues" evidence="1">
    <location>
        <begin position="100"/>
        <end position="110"/>
    </location>
</feature>
<dbReference type="EMBL" id="CAJNJQ010002397">
    <property type="protein sequence ID" value="CAE7174401.1"/>
    <property type="molecule type" value="Genomic_DNA"/>
</dbReference>
<evidence type="ECO:0000313" key="4">
    <source>
        <dbReference type="Proteomes" id="UP000663827"/>
    </source>
</evidence>
<gene>
    <name evidence="3" type="ORF">RDB_LOCUS110034</name>
</gene>
<accession>A0A8H3HQL9</accession>
<dbReference type="Proteomes" id="UP000663827">
    <property type="component" value="Unassembled WGS sequence"/>
</dbReference>
<evidence type="ECO:0000256" key="2">
    <source>
        <dbReference type="SAM" id="Phobius"/>
    </source>
</evidence>
<reference evidence="3" key="1">
    <citation type="submission" date="2021-01" db="EMBL/GenBank/DDBJ databases">
        <authorList>
            <person name="Kaushik A."/>
        </authorList>
    </citation>
    <scope>NUCLEOTIDE SEQUENCE</scope>
    <source>
        <strain evidence="3">AG5</strain>
    </source>
</reference>
<keyword evidence="2" id="KW-0812">Transmembrane</keyword>
<comment type="caution">
    <text evidence="3">The sequence shown here is derived from an EMBL/GenBank/DDBJ whole genome shotgun (WGS) entry which is preliminary data.</text>
</comment>
<evidence type="ECO:0000256" key="1">
    <source>
        <dbReference type="SAM" id="MobiDB-lite"/>
    </source>
</evidence>
<evidence type="ECO:0000313" key="3">
    <source>
        <dbReference type="EMBL" id="CAE7174401.1"/>
    </source>
</evidence>
<feature type="transmembrane region" description="Helical" evidence="2">
    <location>
        <begin position="53"/>
        <end position="73"/>
    </location>
</feature>
<feature type="transmembrane region" description="Helical" evidence="2">
    <location>
        <begin position="148"/>
        <end position="170"/>
    </location>
</feature>
<feature type="transmembrane region" description="Helical" evidence="2">
    <location>
        <begin position="190"/>
        <end position="218"/>
    </location>
</feature>
<protein>
    <submittedName>
        <fullName evidence="3">Uncharacterized protein</fullName>
    </submittedName>
</protein>
<keyword evidence="2" id="KW-0472">Membrane</keyword>
<dbReference type="AlphaFoldDB" id="A0A8H3HQL9"/>
<feature type="region of interest" description="Disordered" evidence="1">
    <location>
        <begin position="93"/>
        <end position="112"/>
    </location>
</feature>
<organism evidence="3 4">
    <name type="scientific">Rhizoctonia solani</name>
    <dbReference type="NCBI Taxonomy" id="456999"/>
    <lineage>
        <taxon>Eukaryota</taxon>
        <taxon>Fungi</taxon>
        <taxon>Dikarya</taxon>
        <taxon>Basidiomycota</taxon>
        <taxon>Agaricomycotina</taxon>
        <taxon>Agaricomycetes</taxon>
        <taxon>Cantharellales</taxon>
        <taxon>Ceratobasidiaceae</taxon>
        <taxon>Rhizoctonia</taxon>
    </lineage>
</organism>
<proteinExistence type="predicted"/>